<evidence type="ECO:0000313" key="5">
    <source>
        <dbReference type="Proteomes" id="UP000309038"/>
    </source>
</evidence>
<dbReference type="InterPro" id="IPR011701">
    <property type="entry name" value="MFS"/>
</dbReference>
<protein>
    <recommendedName>
        <fullName evidence="6">MFS general substrate transporter</fullName>
    </recommendedName>
</protein>
<name>A0A4S4KBI1_9APHY</name>
<organism evidence="4 5">
    <name type="scientific">Hermanssonia centrifuga</name>
    <dbReference type="NCBI Taxonomy" id="98765"/>
    <lineage>
        <taxon>Eukaryota</taxon>
        <taxon>Fungi</taxon>
        <taxon>Dikarya</taxon>
        <taxon>Basidiomycota</taxon>
        <taxon>Agaricomycotina</taxon>
        <taxon>Agaricomycetes</taxon>
        <taxon>Polyporales</taxon>
        <taxon>Meruliaceae</taxon>
        <taxon>Hermanssonia</taxon>
    </lineage>
</organism>
<feature type="transmembrane region" description="Helical" evidence="3">
    <location>
        <begin position="451"/>
        <end position="472"/>
    </location>
</feature>
<keyword evidence="3" id="KW-0812">Transmembrane</keyword>
<keyword evidence="3" id="KW-0472">Membrane</keyword>
<comment type="subcellular location">
    <subcellularLocation>
        <location evidence="1">Membrane</location>
        <topology evidence="1">Multi-pass membrane protein</topology>
    </subcellularLocation>
</comment>
<dbReference type="InterPro" id="IPR050327">
    <property type="entry name" value="Proton-linked_MCT"/>
</dbReference>
<dbReference type="SUPFAM" id="SSF103473">
    <property type="entry name" value="MFS general substrate transporter"/>
    <property type="match status" value="1"/>
</dbReference>
<feature type="transmembrane region" description="Helical" evidence="3">
    <location>
        <begin position="334"/>
        <end position="356"/>
    </location>
</feature>
<dbReference type="GO" id="GO:0022857">
    <property type="term" value="F:transmembrane transporter activity"/>
    <property type="evidence" value="ECO:0007669"/>
    <property type="project" value="InterPro"/>
</dbReference>
<evidence type="ECO:0008006" key="6">
    <source>
        <dbReference type="Google" id="ProtNLM"/>
    </source>
</evidence>
<evidence type="ECO:0000256" key="2">
    <source>
        <dbReference type="ARBA" id="ARBA00006727"/>
    </source>
</evidence>
<keyword evidence="5" id="KW-1185">Reference proteome</keyword>
<dbReference type="EMBL" id="SGPJ01000330">
    <property type="protein sequence ID" value="THG95364.1"/>
    <property type="molecule type" value="Genomic_DNA"/>
</dbReference>
<dbReference type="GO" id="GO:0016020">
    <property type="term" value="C:membrane"/>
    <property type="evidence" value="ECO:0007669"/>
    <property type="project" value="UniProtKB-SubCell"/>
</dbReference>
<sequence>MEQIELAIRVPPSRSSLHLATKDEVSIATVDTSGPLFEALNPDVSRHENAPYPVDGGFAAWSFLVAAFLVEILIWGFPNSFGSLLVAYLDDPLYSSQPHATTILPLVGTLCTGIMYCSGLVVYPTIQLYPRVRRYYTWIGTLVCSVSLVGASFTTEARLSTLTPLISVEYLEPLAYAPVLSYLSEWFVRRRGLANGIIFAGANAGGIIFPLILPPLISRFGLMQTTRIYAVALALCMVPALLFMKARLPESRVHGPAPRASTNNMWLKDRRFWFFMTINTIQGLGHFVPLIWLPTYASSLGLSNSQSSLALTLVNAASMFSSSAMGFMSDRFNIWVLALSSLVCTSLVTFILWGVFSYSLAGILIYGIAYGCTAGAWSSMWSGFVKPIAKDDSSLATTLFSFFLLSRGLGNILSTPISTALQHAHRQSATDAAHTAHKSGFTVADGRYHDMIVYTGSCFAGAAVIAVVGWSLERRNQH</sequence>
<dbReference type="Gene3D" id="1.20.1250.20">
    <property type="entry name" value="MFS general substrate transporter like domains"/>
    <property type="match status" value="2"/>
</dbReference>
<reference evidence="4 5" key="1">
    <citation type="submission" date="2019-02" db="EMBL/GenBank/DDBJ databases">
        <title>Genome sequencing of the rare red list fungi Phlebia centrifuga.</title>
        <authorList>
            <person name="Buettner E."/>
            <person name="Kellner H."/>
        </authorList>
    </citation>
    <scope>NUCLEOTIDE SEQUENCE [LARGE SCALE GENOMIC DNA]</scope>
    <source>
        <strain evidence="4 5">DSM 108282</strain>
    </source>
</reference>
<feature type="transmembrane region" description="Helical" evidence="3">
    <location>
        <begin position="103"/>
        <end position="123"/>
    </location>
</feature>
<evidence type="ECO:0000256" key="3">
    <source>
        <dbReference type="SAM" id="Phobius"/>
    </source>
</evidence>
<feature type="transmembrane region" description="Helical" evidence="3">
    <location>
        <begin position="58"/>
        <end position="77"/>
    </location>
</feature>
<feature type="transmembrane region" description="Helical" evidence="3">
    <location>
        <begin position="193"/>
        <end position="216"/>
    </location>
</feature>
<keyword evidence="3" id="KW-1133">Transmembrane helix</keyword>
<dbReference type="Proteomes" id="UP000309038">
    <property type="component" value="Unassembled WGS sequence"/>
</dbReference>
<comment type="similarity">
    <text evidence="2">Belongs to the major facilitator superfamily. Monocarboxylate porter (TC 2.A.1.13) family.</text>
</comment>
<dbReference type="PANTHER" id="PTHR11360:SF287">
    <property type="entry name" value="MFS MONOCARBOXYLATE TRANSPORTER"/>
    <property type="match status" value="1"/>
</dbReference>
<evidence type="ECO:0000256" key="1">
    <source>
        <dbReference type="ARBA" id="ARBA00004141"/>
    </source>
</evidence>
<gene>
    <name evidence="4" type="ORF">EW026_g6279</name>
</gene>
<evidence type="ECO:0000313" key="4">
    <source>
        <dbReference type="EMBL" id="THG95364.1"/>
    </source>
</evidence>
<feature type="transmembrane region" description="Helical" evidence="3">
    <location>
        <begin position="272"/>
        <end position="297"/>
    </location>
</feature>
<feature type="transmembrane region" description="Helical" evidence="3">
    <location>
        <begin position="363"/>
        <end position="384"/>
    </location>
</feature>
<accession>A0A4S4KBI1</accession>
<comment type="caution">
    <text evidence="4">The sequence shown here is derived from an EMBL/GenBank/DDBJ whole genome shotgun (WGS) entry which is preliminary data.</text>
</comment>
<proteinExistence type="inferred from homology"/>
<dbReference type="Pfam" id="PF07690">
    <property type="entry name" value="MFS_1"/>
    <property type="match status" value="1"/>
</dbReference>
<dbReference type="AlphaFoldDB" id="A0A4S4KBI1"/>
<feature type="transmembrane region" description="Helical" evidence="3">
    <location>
        <begin position="135"/>
        <end position="154"/>
    </location>
</feature>
<feature type="transmembrane region" description="Helical" evidence="3">
    <location>
        <begin position="228"/>
        <end position="246"/>
    </location>
</feature>
<dbReference type="InterPro" id="IPR036259">
    <property type="entry name" value="MFS_trans_sf"/>
</dbReference>
<dbReference type="PANTHER" id="PTHR11360">
    <property type="entry name" value="MONOCARBOXYLATE TRANSPORTER"/>
    <property type="match status" value="1"/>
</dbReference>